<evidence type="ECO:0000256" key="4">
    <source>
        <dbReference type="ARBA" id="ARBA00023163"/>
    </source>
</evidence>
<reference evidence="10" key="1">
    <citation type="submission" date="2022-11" db="UniProtKB">
        <authorList>
            <consortium name="WormBaseParasite"/>
        </authorList>
    </citation>
    <scope>IDENTIFICATION</scope>
</reference>
<evidence type="ECO:0000256" key="2">
    <source>
        <dbReference type="ARBA" id="ARBA00008035"/>
    </source>
</evidence>
<dbReference type="GO" id="GO:0035267">
    <property type="term" value="C:NuA4 histone acetyltransferase complex"/>
    <property type="evidence" value="ECO:0007669"/>
    <property type="project" value="InterPro"/>
</dbReference>
<feature type="region of interest" description="Disordered" evidence="7">
    <location>
        <begin position="667"/>
        <end position="709"/>
    </location>
</feature>
<accession>A0A914XL98</accession>
<feature type="region of interest" description="Disordered" evidence="7">
    <location>
        <begin position="457"/>
        <end position="483"/>
    </location>
</feature>
<dbReference type="AlphaFoldDB" id="A0A914XL98"/>
<dbReference type="WBParaSite" id="PSAMB.scaffold899size38983.g9647.t1">
    <property type="protein sequence ID" value="PSAMB.scaffold899size38983.g9647.t1"/>
    <property type="gene ID" value="PSAMB.scaffold899size38983.g9647"/>
</dbReference>
<feature type="region of interest" description="Disordered" evidence="7">
    <location>
        <begin position="386"/>
        <end position="414"/>
    </location>
</feature>
<sequence>MSKVSFRARALDASKQMPVFIADELPDLGEYAAINRAVAQMPTGMEKEEEMELHLQEAIAAQQSTNVGVSSRENHVIPTPKVAPIPGTLYDELYPPQPAPSKNQLIKVQAALTIDKEQPEYDLDSEDDDWLRTKPYIGSNEFEQIMDLLEGASGENQICQPKEARALLSNFDDQLVDDVYDYWLQKRKAAAQSSVQSLIARVKSESRRETSAVNPNIAFRRRAEKMQTRKNRKNDEESYEKILKLSHDLRKAVTLFEMVKRREKSKLAMLDLDVDVFDRRVQATDYSGDLYNELLYRVKPDFQFQTTKDVSEKKVKSHRKRKSSRAAMDKDLVSHAWLKQNAEDWHRPASMFPSSPGRAGAHKQPKESLDGRFTFKRRRGCVYRAPLLPGSSTEEPPATADSSAADGDSFHPTFLPSRSGSGVLRCVGMTRRRVGRGGRVVFDRVAGADHNYLSSWACSSSSSYPTPSPTDRTGVSSSADSSSRASPKVLYFRPRVPVMELNDDDKEDDRLTAVSADCSLSLLSHMDDAGGRVSYATFVTPRGVTRVPITVGVSDQLYASHRRRLALGELSPAVPSAHARDADPMQQCAAVYAITASAAVMSDSDVAQLVHNQQQKHSSASNRNRPAAVDPNDQQQQIGAVPPCDHMYQQSSTGYSSSHRMNSPVAVVSAHQHGVADTSRHLSAHHNNNNGSNNGHDGPPRKRSALSTDPAPAVQALNYPSSGASKEFAVAARTHVKQKATISISPCRVFFVCTSEPRL</sequence>
<comment type="similarity">
    <text evidence="2 6">Belongs to the enhancer of polycomb family.</text>
</comment>
<keyword evidence="4 6" id="KW-0804">Transcription</keyword>
<feature type="domain" description="Enhancer of polycomb-like N-terminal" evidence="8">
    <location>
        <begin position="8"/>
        <end position="150"/>
    </location>
</feature>
<keyword evidence="9" id="KW-1185">Reference proteome</keyword>
<evidence type="ECO:0000313" key="9">
    <source>
        <dbReference type="Proteomes" id="UP000887566"/>
    </source>
</evidence>
<keyword evidence="5 6" id="KW-0539">Nucleus</keyword>
<evidence type="ECO:0000313" key="10">
    <source>
        <dbReference type="WBParaSite" id="PSAMB.scaffold899size38983.g9647.t1"/>
    </source>
</evidence>
<dbReference type="GO" id="GO:0006357">
    <property type="term" value="P:regulation of transcription by RNA polymerase II"/>
    <property type="evidence" value="ECO:0007669"/>
    <property type="project" value="InterPro"/>
</dbReference>
<feature type="region of interest" description="Disordered" evidence="7">
    <location>
        <begin position="610"/>
        <end position="639"/>
    </location>
</feature>
<feature type="compositionally biased region" description="Low complexity" evidence="7">
    <location>
        <begin position="685"/>
        <end position="697"/>
    </location>
</feature>
<organism evidence="9 10">
    <name type="scientific">Plectus sambesii</name>
    <dbReference type="NCBI Taxonomy" id="2011161"/>
    <lineage>
        <taxon>Eukaryota</taxon>
        <taxon>Metazoa</taxon>
        <taxon>Ecdysozoa</taxon>
        <taxon>Nematoda</taxon>
        <taxon>Chromadorea</taxon>
        <taxon>Plectida</taxon>
        <taxon>Plectina</taxon>
        <taxon>Plectoidea</taxon>
        <taxon>Plectidae</taxon>
        <taxon>Plectus</taxon>
    </lineage>
</organism>
<dbReference type="Proteomes" id="UP000887566">
    <property type="component" value="Unplaced"/>
</dbReference>
<keyword evidence="3 6" id="KW-0805">Transcription regulation</keyword>
<dbReference type="InterPro" id="IPR024943">
    <property type="entry name" value="Enhancer_polycomb"/>
</dbReference>
<dbReference type="InterPro" id="IPR019542">
    <property type="entry name" value="Enhancer_polycomb-like_N"/>
</dbReference>
<name>A0A914XL98_9BILA</name>
<evidence type="ECO:0000256" key="1">
    <source>
        <dbReference type="ARBA" id="ARBA00004123"/>
    </source>
</evidence>
<proteinExistence type="inferred from homology"/>
<evidence type="ECO:0000256" key="6">
    <source>
        <dbReference type="RuleBase" id="RU361124"/>
    </source>
</evidence>
<comment type="subcellular location">
    <subcellularLocation>
        <location evidence="1 6">Nucleus</location>
    </subcellularLocation>
</comment>
<feature type="compositionally biased region" description="Polar residues" evidence="7">
    <location>
        <begin position="610"/>
        <end position="624"/>
    </location>
</feature>
<evidence type="ECO:0000256" key="3">
    <source>
        <dbReference type="ARBA" id="ARBA00023015"/>
    </source>
</evidence>
<dbReference type="GO" id="GO:0005634">
    <property type="term" value="C:nucleus"/>
    <property type="evidence" value="ECO:0007669"/>
    <property type="project" value="UniProtKB-SubCell"/>
</dbReference>
<dbReference type="PANTHER" id="PTHR14898">
    <property type="entry name" value="ENHANCER OF POLYCOMB"/>
    <property type="match status" value="1"/>
</dbReference>
<evidence type="ECO:0000256" key="7">
    <source>
        <dbReference type="SAM" id="MobiDB-lite"/>
    </source>
</evidence>
<evidence type="ECO:0000259" key="8">
    <source>
        <dbReference type="Pfam" id="PF10513"/>
    </source>
</evidence>
<evidence type="ECO:0000256" key="5">
    <source>
        <dbReference type="ARBA" id="ARBA00023242"/>
    </source>
</evidence>
<dbReference type="Pfam" id="PF10513">
    <property type="entry name" value="EPL1"/>
    <property type="match status" value="1"/>
</dbReference>
<protein>
    <recommendedName>
        <fullName evidence="6">Enhancer of polycomb-like protein</fullName>
    </recommendedName>
</protein>